<dbReference type="RefSeq" id="WP_104840513.1">
    <property type="nucleotide sequence ID" value="NZ_CP024309.1"/>
</dbReference>
<geneLocation type="plasmid" evidence="2">
    <name>psfrenxt3b</name>
</geneLocation>
<organism evidence="1 2">
    <name type="scientific">Rhizobium fredii</name>
    <name type="common">Sinorhizobium fredii</name>
    <dbReference type="NCBI Taxonomy" id="380"/>
    <lineage>
        <taxon>Bacteria</taxon>
        <taxon>Pseudomonadati</taxon>
        <taxon>Pseudomonadota</taxon>
        <taxon>Alphaproteobacteria</taxon>
        <taxon>Hyphomicrobiales</taxon>
        <taxon>Rhizobiaceae</taxon>
        <taxon>Sinorhizobium/Ensifer group</taxon>
        <taxon>Sinorhizobium</taxon>
    </lineage>
</organism>
<protein>
    <submittedName>
        <fullName evidence="1">Uncharacterized protein</fullName>
    </submittedName>
</protein>
<dbReference type="Proteomes" id="UP000239340">
    <property type="component" value="Plasmid pSfreNXT3b"/>
</dbReference>
<dbReference type="InterPro" id="IPR008321">
    <property type="entry name" value="UCP032146"/>
</dbReference>
<reference evidence="1 2" key="1">
    <citation type="submission" date="2017-10" db="EMBL/GenBank/DDBJ databases">
        <title>Analysis of the genome sequences of Rhizobium populations associated to common bean (phaseolus vulgaris).</title>
        <authorList>
            <person name="Bustos P."/>
            <person name="Santamaria R.I."/>
            <person name="Miranda-Sanchez F."/>
            <person name="Perez-Carrascal O."/>
            <person name="Juarez S."/>
            <person name="Lozano L."/>
            <person name="Martinez-Flores I."/>
            <person name="Vinuesa P."/>
            <person name="Martinez-Romero E."/>
            <person name="Cevallos M.A."/>
            <person name="Romero D."/>
            <person name="Davila G."/>
            <person name="Gonzalez V."/>
        </authorList>
    </citation>
    <scope>NUCLEOTIDE SEQUENCE [LARGE SCALE GENOMIC DNA]</scope>
    <source>
        <strain evidence="1 2">NXT3</strain>
        <plasmid evidence="2">Plasmid psfrenxt3b</plasmid>
    </source>
</reference>
<sequence>MTGASTTPSRFRLSAVSLDPPLGGRTDATQKHEQSIAVFDLLDNNRFAPIEHRGGPYRLRLSVVDKRLVMSVTTENGAPVLCHHLSLTSFHRLLKDYRLVCESYASAAARLTPDRLEAIDMGRRSIHDEASALLKQRLKSKVEIDHGTARRLFTLIHLLVYQQLLGGFI</sequence>
<accession>A0A2L0HCM0</accession>
<gene>
    <name evidence="1" type="ORF">NXT3_PB00254</name>
</gene>
<name>A0A2L0HCM0_RHIFR</name>
<evidence type="ECO:0000313" key="1">
    <source>
        <dbReference type="EMBL" id="AUX78912.1"/>
    </source>
</evidence>
<keyword evidence="1" id="KW-0614">Plasmid</keyword>
<dbReference type="Pfam" id="PF06793">
    <property type="entry name" value="UPF0262"/>
    <property type="match status" value="1"/>
</dbReference>
<dbReference type="NCBIfam" id="NF002769">
    <property type="entry name" value="PRK02853.1"/>
    <property type="match status" value="1"/>
</dbReference>
<dbReference type="PIRSF" id="PIRSF032146">
    <property type="entry name" value="UCP032146"/>
    <property type="match status" value="1"/>
</dbReference>
<dbReference type="AlphaFoldDB" id="A0A2L0HCM0"/>
<evidence type="ECO:0000313" key="2">
    <source>
        <dbReference type="Proteomes" id="UP000239340"/>
    </source>
</evidence>
<proteinExistence type="predicted"/>
<dbReference type="EMBL" id="CP024309">
    <property type="protein sequence ID" value="AUX78912.1"/>
    <property type="molecule type" value="Genomic_DNA"/>
</dbReference>